<sequence length="176" mass="20271">MRISYETESVLKILVVVAIIAIVVLYYLLVPIITHKLVPYGVASPKGRIILLENITLGNYTWSNAVDLQKHLILKGSEDYGNSVVLNIQNPDWCLDVLFWDGQKYVRSKECVRKLVIPKYLFMISSAFYWYVESGYHLIAYKRDSAPENYELVNFTVTYGEETDWGAFKVAYPKES</sequence>
<dbReference type="Proteomes" id="UP000076969">
    <property type="component" value="Chromosome"/>
</dbReference>
<organism evidence="2 3">
    <name type="scientific">Thermococcus piezophilus</name>
    <dbReference type="NCBI Taxonomy" id="1712654"/>
    <lineage>
        <taxon>Archaea</taxon>
        <taxon>Methanobacteriati</taxon>
        <taxon>Methanobacteriota</taxon>
        <taxon>Thermococci</taxon>
        <taxon>Thermococcales</taxon>
        <taxon>Thermococcaceae</taxon>
        <taxon>Thermococcus</taxon>
    </lineage>
</organism>
<dbReference type="KEGG" id="tpie:A7C91_03400"/>
<keyword evidence="1" id="KW-0812">Transmembrane</keyword>
<keyword evidence="1" id="KW-0472">Membrane</keyword>
<feature type="transmembrane region" description="Helical" evidence="1">
    <location>
        <begin position="9"/>
        <end position="29"/>
    </location>
</feature>
<reference evidence="3" key="1">
    <citation type="journal article" date="2016" name="Syst. Appl. Microbiol.">
        <title>Thermococcus piezophilus sp. nov., a novel hyperthermophilic and piezophilic archaeon with a broad pressure range for growth, isolated from a deepest hydrothermal vent at the Mid-Cayman Rise.</title>
        <authorList>
            <person name="Dalmasso C."/>
            <person name="Oger P."/>
            <person name="Selva G."/>
            <person name="Courtine D."/>
            <person name="L'Haridon S."/>
            <person name="Garlaschelli A."/>
            <person name="Roussel E."/>
            <person name="Miyazaki J."/>
            <person name="Reveillaud J."/>
            <person name="Jebbar M."/>
            <person name="Takai K."/>
            <person name="Maignien L."/>
            <person name="Alain K."/>
        </authorList>
    </citation>
    <scope>NUCLEOTIDE SEQUENCE [LARGE SCALE GENOMIC DNA]</scope>
    <source>
        <strain evidence="3">CDGS</strain>
    </source>
</reference>
<dbReference type="GeneID" id="28495208"/>
<evidence type="ECO:0000313" key="3">
    <source>
        <dbReference type="Proteomes" id="UP000076969"/>
    </source>
</evidence>
<dbReference type="AlphaFoldDB" id="A0A172WFX2"/>
<accession>A0A172WFX2</accession>
<dbReference type="EMBL" id="CP015520">
    <property type="protein sequence ID" value="ANF22330.1"/>
    <property type="molecule type" value="Genomic_DNA"/>
</dbReference>
<name>A0A172WFX2_9EURY</name>
<keyword evidence="1" id="KW-1133">Transmembrane helix</keyword>
<evidence type="ECO:0000256" key="1">
    <source>
        <dbReference type="SAM" id="Phobius"/>
    </source>
</evidence>
<dbReference type="RefSeq" id="WP_068664922.1">
    <property type="nucleotide sequence ID" value="NZ_CP015520.1"/>
</dbReference>
<protein>
    <submittedName>
        <fullName evidence="2">Uncharacterized protein</fullName>
    </submittedName>
</protein>
<evidence type="ECO:0000313" key="2">
    <source>
        <dbReference type="EMBL" id="ANF22330.1"/>
    </source>
</evidence>
<gene>
    <name evidence="2" type="ORF">A7C91_03400</name>
</gene>
<keyword evidence="3" id="KW-1185">Reference proteome</keyword>
<dbReference type="OrthoDB" id="95481at2157"/>
<proteinExistence type="predicted"/>